<dbReference type="InterPro" id="IPR003439">
    <property type="entry name" value="ABC_transporter-like_ATP-bd"/>
</dbReference>
<dbReference type="Proteomes" id="UP001626537">
    <property type="component" value="Chromosome"/>
</dbReference>
<dbReference type="InterPro" id="IPR003593">
    <property type="entry name" value="AAA+_ATPase"/>
</dbReference>
<reference evidence="6 7" key="1">
    <citation type="submission" date="2023-10" db="EMBL/GenBank/DDBJ databases">
        <title>Two novel species belonging to the OM43/NOR5 clade.</title>
        <authorList>
            <person name="Park M."/>
        </authorList>
    </citation>
    <scope>NUCLEOTIDE SEQUENCE [LARGE SCALE GENOMIC DNA]</scope>
    <source>
        <strain evidence="6 7">IMCC43200</strain>
    </source>
</reference>
<evidence type="ECO:0000256" key="4">
    <source>
        <dbReference type="ARBA" id="ARBA00022840"/>
    </source>
</evidence>
<dbReference type="SMART" id="SM00382">
    <property type="entry name" value="AAA"/>
    <property type="match status" value="1"/>
</dbReference>
<dbReference type="InterPro" id="IPR013563">
    <property type="entry name" value="Oligopep_ABC_C"/>
</dbReference>
<dbReference type="InterPro" id="IPR017871">
    <property type="entry name" value="ABC_transporter-like_CS"/>
</dbReference>
<dbReference type="Pfam" id="PF08352">
    <property type="entry name" value="oligo_HPY"/>
    <property type="match status" value="1"/>
</dbReference>
<dbReference type="Gene3D" id="3.40.50.300">
    <property type="entry name" value="P-loop containing nucleotide triphosphate hydrolases"/>
    <property type="match status" value="1"/>
</dbReference>
<keyword evidence="4 6" id="KW-0067">ATP-binding</keyword>
<dbReference type="EMBL" id="CP136864">
    <property type="protein sequence ID" value="WOJ93357.1"/>
    <property type="molecule type" value="Genomic_DNA"/>
</dbReference>
<dbReference type="PROSITE" id="PS50893">
    <property type="entry name" value="ABC_TRANSPORTER_2"/>
    <property type="match status" value="1"/>
</dbReference>
<dbReference type="GO" id="GO:0005524">
    <property type="term" value="F:ATP binding"/>
    <property type="evidence" value="ECO:0007669"/>
    <property type="project" value="UniProtKB-KW"/>
</dbReference>
<sequence>MAERMTPLLEVNDLSMHFPVKEGLLMRSHRANRAVDGVSLHINPGETLGLVGESGCGKSTLGRCLVRLYEPSAGSIRFAGQDITHLKPRTLRPLRQNIQMIFQDPMESLNARHTVGEILEEPMIIQGLGGSSVERKQRVRELLNIVGLPARSVSRYPFEFSGGQRQRIGIARAIALNPQLIICDEPVSALDVSIQSQILNLLVDLQREFNLAYLFIAHDLAVVKHVSDRVAIMYLGRIVETADSETLYRNASHPYTKSLISAIPIPDPHRVQQRQVLTGDVPSPIAPPTGCHFHPRCPVAEPACSESYPATRTIGEGHDSACHLHTDPSGITTAG</sequence>
<evidence type="ECO:0000313" key="7">
    <source>
        <dbReference type="Proteomes" id="UP001626537"/>
    </source>
</evidence>
<evidence type="ECO:0000313" key="6">
    <source>
        <dbReference type="EMBL" id="WOJ93357.1"/>
    </source>
</evidence>
<keyword evidence="3" id="KW-0547">Nucleotide-binding</keyword>
<evidence type="ECO:0000259" key="5">
    <source>
        <dbReference type="PROSITE" id="PS50893"/>
    </source>
</evidence>
<dbReference type="InterPro" id="IPR050319">
    <property type="entry name" value="ABC_transp_ATP-bind"/>
</dbReference>
<proteinExistence type="inferred from homology"/>
<dbReference type="PANTHER" id="PTHR43776:SF7">
    <property type="entry name" value="D,D-DIPEPTIDE TRANSPORT ATP-BINDING PROTEIN DDPF-RELATED"/>
    <property type="match status" value="1"/>
</dbReference>
<dbReference type="SUPFAM" id="SSF52540">
    <property type="entry name" value="P-loop containing nucleoside triphosphate hydrolases"/>
    <property type="match status" value="1"/>
</dbReference>
<evidence type="ECO:0000256" key="1">
    <source>
        <dbReference type="ARBA" id="ARBA00005417"/>
    </source>
</evidence>
<keyword evidence="7" id="KW-1185">Reference proteome</keyword>
<dbReference type="PROSITE" id="PS00211">
    <property type="entry name" value="ABC_TRANSPORTER_1"/>
    <property type="match status" value="1"/>
</dbReference>
<dbReference type="Pfam" id="PF00005">
    <property type="entry name" value="ABC_tran"/>
    <property type="match status" value="1"/>
</dbReference>
<dbReference type="NCBIfam" id="TIGR01727">
    <property type="entry name" value="oligo_HPY"/>
    <property type="match status" value="1"/>
</dbReference>
<comment type="similarity">
    <text evidence="1">Belongs to the ABC transporter superfamily.</text>
</comment>
<organism evidence="6 7">
    <name type="scientific">Congregibacter variabilis</name>
    <dbReference type="NCBI Taxonomy" id="3081200"/>
    <lineage>
        <taxon>Bacteria</taxon>
        <taxon>Pseudomonadati</taxon>
        <taxon>Pseudomonadota</taxon>
        <taxon>Gammaproteobacteria</taxon>
        <taxon>Cellvibrionales</taxon>
        <taxon>Halieaceae</taxon>
        <taxon>Congregibacter</taxon>
    </lineage>
</organism>
<gene>
    <name evidence="6" type="ORF">R0135_16460</name>
</gene>
<feature type="domain" description="ABC transporter" evidence="5">
    <location>
        <begin position="9"/>
        <end position="260"/>
    </location>
</feature>
<dbReference type="PANTHER" id="PTHR43776">
    <property type="entry name" value="TRANSPORT ATP-BINDING PROTEIN"/>
    <property type="match status" value="1"/>
</dbReference>
<evidence type="ECO:0000256" key="3">
    <source>
        <dbReference type="ARBA" id="ARBA00022741"/>
    </source>
</evidence>
<keyword evidence="2" id="KW-0813">Transport</keyword>
<name>A0ABZ0I1I8_9GAMM</name>
<accession>A0ABZ0I1I8</accession>
<protein>
    <submittedName>
        <fullName evidence="6">ATP-binding cassette domain-containing protein</fullName>
    </submittedName>
</protein>
<dbReference type="InterPro" id="IPR027417">
    <property type="entry name" value="P-loop_NTPase"/>
</dbReference>
<dbReference type="CDD" id="cd03257">
    <property type="entry name" value="ABC_NikE_OppD_transporters"/>
    <property type="match status" value="1"/>
</dbReference>
<evidence type="ECO:0000256" key="2">
    <source>
        <dbReference type="ARBA" id="ARBA00022448"/>
    </source>
</evidence>